<evidence type="ECO:0000259" key="1">
    <source>
        <dbReference type="Pfam" id="PF08242"/>
    </source>
</evidence>
<feature type="non-terminal residue" evidence="2">
    <location>
        <position position="219"/>
    </location>
</feature>
<dbReference type="AlphaFoldDB" id="A0A8S3YGV7"/>
<dbReference type="InterPro" id="IPR053173">
    <property type="entry name" value="SAM-binding_MTase"/>
</dbReference>
<dbReference type="InterPro" id="IPR013217">
    <property type="entry name" value="Methyltransf_12"/>
</dbReference>
<proteinExistence type="predicted"/>
<dbReference type="Gene3D" id="3.40.50.150">
    <property type="entry name" value="Vaccinia Virus protein VP39"/>
    <property type="match status" value="1"/>
</dbReference>
<gene>
    <name evidence="2" type="ORF">CUNI_LOCUS263</name>
</gene>
<reference evidence="2" key="1">
    <citation type="submission" date="2021-04" db="EMBL/GenBank/DDBJ databases">
        <authorList>
            <consortium name="Molecular Ecology Group"/>
        </authorList>
    </citation>
    <scope>NUCLEOTIDE SEQUENCE</scope>
</reference>
<evidence type="ECO:0000313" key="3">
    <source>
        <dbReference type="Proteomes" id="UP000678393"/>
    </source>
</evidence>
<sequence>NRLSSATHDFLEGYTSYHLDEYVENILKHVDGLKKKLENGIQVLEIGCGRGRLLEKLALMFPKSTFTATENAEFLLDQLKANLGHIPNIKYAALDVCCPSTLQGQQYDWVFCINVIHDVPSPPNAYRNIKKFMKDQGGTFTMVDPASSGSPISDKGNLLVASLYAISSFFCVAESYINEHSHAMGMCYGEKRAVDFLTAAGFSVEVVRFDYPMALFVCK</sequence>
<keyword evidence="3" id="KW-1185">Reference proteome</keyword>
<dbReference type="Pfam" id="PF08242">
    <property type="entry name" value="Methyltransf_12"/>
    <property type="match status" value="1"/>
</dbReference>
<dbReference type="CDD" id="cd02440">
    <property type="entry name" value="AdoMet_MTases"/>
    <property type="match status" value="1"/>
</dbReference>
<name>A0A8S3YGV7_9EUPU</name>
<organism evidence="2 3">
    <name type="scientific">Candidula unifasciata</name>
    <dbReference type="NCBI Taxonomy" id="100452"/>
    <lineage>
        <taxon>Eukaryota</taxon>
        <taxon>Metazoa</taxon>
        <taxon>Spiralia</taxon>
        <taxon>Lophotrochozoa</taxon>
        <taxon>Mollusca</taxon>
        <taxon>Gastropoda</taxon>
        <taxon>Heterobranchia</taxon>
        <taxon>Euthyneura</taxon>
        <taxon>Panpulmonata</taxon>
        <taxon>Eupulmonata</taxon>
        <taxon>Stylommatophora</taxon>
        <taxon>Helicina</taxon>
        <taxon>Helicoidea</taxon>
        <taxon>Geomitridae</taxon>
        <taxon>Candidula</taxon>
    </lineage>
</organism>
<dbReference type="SUPFAM" id="SSF53335">
    <property type="entry name" value="S-adenosyl-L-methionine-dependent methyltransferases"/>
    <property type="match status" value="1"/>
</dbReference>
<protein>
    <recommendedName>
        <fullName evidence="1">Methyltransferase type 12 domain-containing protein</fullName>
    </recommendedName>
</protein>
<feature type="domain" description="Methyltransferase type 12" evidence="1">
    <location>
        <begin position="44"/>
        <end position="137"/>
    </location>
</feature>
<evidence type="ECO:0000313" key="2">
    <source>
        <dbReference type="EMBL" id="CAG5114705.1"/>
    </source>
</evidence>
<dbReference type="Proteomes" id="UP000678393">
    <property type="component" value="Unassembled WGS sequence"/>
</dbReference>
<dbReference type="PANTHER" id="PTHR45128:SF1">
    <property type="entry name" value="S-ADENOSYLMETHIONINE-DEPENDENT METHYLTRANSFERASE RV2258C"/>
    <property type="match status" value="1"/>
</dbReference>
<accession>A0A8S3YGV7</accession>
<comment type="caution">
    <text evidence="2">The sequence shown here is derived from an EMBL/GenBank/DDBJ whole genome shotgun (WGS) entry which is preliminary data.</text>
</comment>
<dbReference type="PANTHER" id="PTHR45128">
    <property type="entry name" value="METHYLTRANSFERASE TYPE 11"/>
    <property type="match status" value="1"/>
</dbReference>
<dbReference type="OrthoDB" id="506498at2759"/>
<dbReference type="InterPro" id="IPR029063">
    <property type="entry name" value="SAM-dependent_MTases_sf"/>
</dbReference>
<dbReference type="EMBL" id="CAJHNH020000026">
    <property type="protein sequence ID" value="CAG5114705.1"/>
    <property type="molecule type" value="Genomic_DNA"/>
</dbReference>